<dbReference type="GeneID" id="29062527"/>
<protein>
    <submittedName>
        <fullName evidence="1">Uncharacterized protein</fullName>
    </submittedName>
</protein>
<name>A0A1B1SEK0_9CAUD</name>
<evidence type="ECO:0000313" key="1">
    <source>
        <dbReference type="EMBL" id="ANU79091.1"/>
    </source>
</evidence>
<dbReference type="RefSeq" id="YP_009279538.1">
    <property type="nucleotide sequence ID" value="NC_031014.1"/>
</dbReference>
<gene>
    <name evidence="1" type="ORF">Andromeda_16</name>
</gene>
<reference evidence="1 2" key="1">
    <citation type="submission" date="2016-06" db="EMBL/GenBank/DDBJ databases">
        <title>Genomic analysis of Andromeda: A phiKMVlikevirus infecting Pseudomonas syringae.</title>
        <authorList>
            <person name="Magill D.J."/>
            <person name="Krylov V.N."/>
            <person name="McGrath J.W."/>
            <person name="Allen C.C.R."/>
            <person name="Quinn J.P."/>
            <person name="Kulakov L.A."/>
        </authorList>
    </citation>
    <scope>NUCLEOTIDE SEQUENCE [LARGE SCALE GENOMIC DNA]</scope>
</reference>
<accession>A0A1B1SEK0</accession>
<dbReference type="KEGG" id="vg:29062527"/>
<dbReference type="EMBL" id="KX458241">
    <property type="protein sequence ID" value="ANU79091.1"/>
    <property type="molecule type" value="Genomic_DNA"/>
</dbReference>
<evidence type="ECO:0000313" key="2">
    <source>
        <dbReference type="Proteomes" id="UP000203308"/>
    </source>
</evidence>
<dbReference type="OrthoDB" id="36003at10239"/>
<sequence length="107" mass="12417">MYPSDTYTPFGPLVEAVFNEVRHIFPEAHVTARADERHPGWGNRDGQHIVRISIFRHNREVFVESAFPGEQFAPPIHVIATTMRRQFVEGVNKALRDYDDDLRRTGR</sequence>
<dbReference type="Proteomes" id="UP000203308">
    <property type="component" value="Segment"/>
</dbReference>
<proteinExistence type="predicted"/>
<keyword evidence="2" id="KW-1185">Reference proteome</keyword>
<organism evidence="1 2">
    <name type="scientific">Pseudomonas phage Andromeda</name>
    <dbReference type="NCBI Taxonomy" id="1873949"/>
    <lineage>
        <taxon>Viruses</taxon>
        <taxon>Duplodnaviria</taxon>
        <taxon>Heunggongvirae</taxon>
        <taxon>Uroviricota</taxon>
        <taxon>Caudoviricetes</taxon>
        <taxon>Autographivirales</taxon>
        <taxon>Autonotataviridae</taxon>
        <taxon>Bifseptvirus</taxon>
        <taxon>Bifseptvirus andromeda</taxon>
    </lineage>
</organism>